<name>A0A8T2HKP0_ARASU</name>
<proteinExistence type="predicted"/>
<comment type="caution">
    <text evidence="1">The sequence shown here is derived from an EMBL/GenBank/DDBJ whole genome shotgun (WGS) entry which is preliminary data.</text>
</comment>
<keyword evidence="2" id="KW-1185">Reference proteome</keyword>
<dbReference type="EMBL" id="JAEFBJ010000001">
    <property type="protein sequence ID" value="KAG7658994.1"/>
    <property type="molecule type" value="Genomic_DNA"/>
</dbReference>
<dbReference type="AlphaFoldDB" id="A0A8T2HKP0"/>
<sequence>MYSENKNTEDRSRGPCKPLVLFHYYTAYRSYSYKALNFGKKEAQKQSKQETSRWSKKQKYPFADFEFPSLCFFSILEVSPKVCNFSFT</sequence>
<accession>A0A8T2HKP0</accession>
<evidence type="ECO:0000313" key="2">
    <source>
        <dbReference type="Proteomes" id="UP000694251"/>
    </source>
</evidence>
<evidence type="ECO:0000313" key="1">
    <source>
        <dbReference type="EMBL" id="KAG7658994.1"/>
    </source>
</evidence>
<reference evidence="1 2" key="1">
    <citation type="submission" date="2020-12" db="EMBL/GenBank/DDBJ databases">
        <title>Concerted genomic and epigenomic changes stabilize Arabidopsis allopolyploids.</title>
        <authorList>
            <person name="Chen Z."/>
        </authorList>
    </citation>
    <scope>NUCLEOTIDE SEQUENCE [LARGE SCALE GENOMIC DNA]</scope>
    <source>
        <strain evidence="1">As9502</strain>
        <tissue evidence="1">Leaf</tissue>
    </source>
</reference>
<organism evidence="1 2">
    <name type="scientific">Arabidopsis suecica</name>
    <name type="common">Swedish thale-cress</name>
    <name type="synonym">Cardaminopsis suecica</name>
    <dbReference type="NCBI Taxonomy" id="45249"/>
    <lineage>
        <taxon>Eukaryota</taxon>
        <taxon>Viridiplantae</taxon>
        <taxon>Streptophyta</taxon>
        <taxon>Embryophyta</taxon>
        <taxon>Tracheophyta</taxon>
        <taxon>Spermatophyta</taxon>
        <taxon>Magnoliopsida</taxon>
        <taxon>eudicotyledons</taxon>
        <taxon>Gunneridae</taxon>
        <taxon>Pentapetalae</taxon>
        <taxon>rosids</taxon>
        <taxon>malvids</taxon>
        <taxon>Brassicales</taxon>
        <taxon>Brassicaceae</taxon>
        <taxon>Camelineae</taxon>
        <taxon>Arabidopsis</taxon>
    </lineage>
</organism>
<gene>
    <name evidence="1" type="ORF">ISN44_As01g059270</name>
</gene>
<protein>
    <submittedName>
        <fullName evidence="1">Uncharacterized protein</fullName>
    </submittedName>
</protein>
<dbReference type="Proteomes" id="UP000694251">
    <property type="component" value="Chromosome 1"/>
</dbReference>